<evidence type="ECO:0000259" key="7">
    <source>
        <dbReference type="Pfam" id="PF00082"/>
    </source>
</evidence>
<protein>
    <submittedName>
        <fullName evidence="9">Por secretion system C-terminal sorting domain-containing protein</fullName>
    </submittedName>
</protein>
<comment type="similarity">
    <text evidence="1 5">Belongs to the peptidase S8 family.</text>
</comment>
<feature type="chain" id="PRO_5030031127" evidence="6">
    <location>
        <begin position="19"/>
        <end position="603"/>
    </location>
</feature>
<dbReference type="PRINTS" id="PR00723">
    <property type="entry name" value="SUBTILISIN"/>
</dbReference>
<dbReference type="PANTHER" id="PTHR43399">
    <property type="entry name" value="SUBTILISIN-RELATED"/>
    <property type="match status" value="1"/>
</dbReference>
<dbReference type="GO" id="GO:0004252">
    <property type="term" value="F:serine-type endopeptidase activity"/>
    <property type="evidence" value="ECO:0007669"/>
    <property type="project" value="UniProtKB-UniRule"/>
</dbReference>
<evidence type="ECO:0000313" key="10">
    <source>
        <dbReference type="Proteomes" id="UP000184436"/>
    </source>
</evidence>
<dbReference type="InterPro" id="IPR000209">
    <property type="entry name" value="Peptidase_S8/S53_dom"/>
</dbReference>
<feature type="active site" description="Charge relay system" evidence="5">
    <location>
        <position position="201"/>
    </location>
</feature>
<evidence type="ECO:0000256" key="3">
    <source>
        <dbReference type="ARBA" id="ARBA00022801"/>
    </source>
</evidence>
<dbReference type="SUPFAM" id="SSF52743">
    <property type="entry name" value="Subtilisin-like"/>
    <property type="match status" value="1"/>
</dbReference>
<dbReference type="InterPro" id="IPR036852">
    <property type="entry name" value="Peptidase_S8/S53_dom_sf"/>
</dbReference>
<evidence type="ECO:0000256" key="2">
    <source>
        <dbReference type="ARBA" id="ARBA00022670"/>
    </source>
</evidence>
<dbReference type="GO" id="GO:0006508">
    <property type="term" value="P:proteolysis"/>
    <property type="evidence" value="ECO:0007669"/>
    <property type="project" value="UniProtKB-KW"/>
</dbReference>
<organism evidence="9 10">
    <name type="scientific">Bacteroides faecichinchillae</name>
    <dbReference type="NCBI Taxonomy" id="871325"/>
    <lineage>
        <taxon>Bacteria</taxon>
        <taxon>Pseudomonadati</taxon>
        <taxon>Bacteroidota</taxon>
        <taxon>Bacteroidia</taxon>
        <taxon>Bacteroidales</taxon>
        <taxon>Bacteroidaceae</taxon>
        <taxon>Bacteroides</taxon>
    </lineage>
</organism>
<dbReference type="InterPro" id="IPR051048">
    <property type="entry name" value="Peptidase_S8/S53_subtilisin"/>
</dbReference>
<dbReference type="OrthoDB" id="1489355at2"/>
<feature type="active site" description="Charge relay system" evidence="5">
    <location>
        <position position="448"/>
    </location>
</feature>
<name>A0A1M4V8B4_9BACE</name>
<accession>A0A1M4V8B4</accession>
<dbReference type="Gene3D" id="3.40.50.200">
    <property type="entry name" value="Peptidase S8/S53 domain"/>
    <property type="match status" value="1"/>
</dbReference>
<gene>
    <name evidence="9" type="ORF">SAMN05444349_104130</name>
</gene>
<feature type="domain" description="Peptidase S8/S53" evidence="7">
    <location>
        <begin position="194"/>
        <end position="488"/>
    </location>
</feature>
<evidence type="ECO:0000256" key="6">
    <source>
        <dbReference type="SAM" id="SignalP"/>
    </source>
</evidence>
<dbReference type="NCBIfam" id="TIGR04183">
    <property type="entry name" value="Por_Secre_tail"/>
    <property type="match status" value="1"/>
</dbReference>
<dbReference type="Pfam" id="PF16361">
    <property type="entry name" value="Peptidase_S8_N"/>
    <property type="match status" value="1"/>
</dbReference>
<dbReference type="InterPro" id="IPR026444">
    <property type="entry name" value="Secre_tail"/>
</dbReference>
<dbReference type="AlphaFoldDB" id="A0A1M4V8B4"/>
<dbReference type="InterPro" id="IPR032304">
    <property type="entry name" value="Peptidase_S8_N"/>
</dbReference>
<dbReference type="PANTHER" id="PTHR43399:SF4">
    <property type="entry name" value="CELL WALL-ASSOCIATED PROTEASE"/>
    <property type="match status" value="1"/>
</dbReference>
<feature type="signal peptide" evidence="6">
    <location>
        <begin position="1"/>
        <end position="18"/>
    </location>
</feature>
<dbReference type="EMBL" id="FQVD01000004">
    <property type="protein sequence ID" value="SHE65205.1"/>
    <property type="molecule type" value="Genomic_DNA"/>
</dbReference>
<evidence type="ECO:0000256" key="4">
    <source>
        <dbReference type="ARBA" id="ARBA00022825"/>
    </source>
</evidence>
<keyword evidence="3 5" id="KW-0378">Hydrolase</keyword>
<dbReference type="RefSeq" id="WP_025074975.1">
    <property type="nucleotide sequence ID" value="NZ_FQVD01000004.1"/>
</dbReference>
<feature type="active site" description="Charge relay system" evidence="5">
    <location>
        <position position="255"/>
    </location>
</feature>
<feature type="domain" description="Subtilase N-terminal" evidence="8">
    <location>
        <begin position="68"/>
        <end position="169"/>
    </location>
</feature>
<evidence type="ECO:0000259" key="8">
    <source>
        <dbReference type="Pfam" id="PF16361"/>
    </source>
</evidence>
<dbReference type="PROSITE" id="PS51257">
    <property type="entry name" value="PROKAR_LIPOPROTEIN"/>
    <property type="match status" value="1"/>
</dbReference>
<dbReference type="InterPro" id="IPR015500">
    <property type="entry name" value="Peptidase_S8_subtilisin-rel"/>
</dbReference>
<evidence type="ECO:0000313" key="9">
    <source>
        <dbReference type="EMBL" id="SHE65205.1"/>
    </source>
</evidence>
<reference evidence="9 10" key="1">
    <citation type="submission" date="2016-11" db="EMBL/GenBank/DDBJ databases">
        <authorList>
            <person name="Jaros S."/>
            <person name="Januszkiewicz K."/>
            <person name="Wedrychowicz H."/>
        </authorList>
    </citation>
    <scope>NUCLEOTIDE SEQUENCE [LARGE SCALE GENOMIC DNA]</scope>
    <source>
        <strain evidence="9 10">DSM 26883</strain>
    </source>
</reference>
<sequence length="603" mass="66254">MKKFILLFLSICWLTACSDDTDFNISSEEEIVIDNTTPDFSEGDVVKGLMRIKLKEEPKEQVTVRSINGKVSTGIQALDGSASILKVTRMERTFPYSEKYEERTRREGLHLWYDVWYSEEVATTRAVNDIKILDGVEIACPVYKVSTRAAVLPWDDPYIDKQWNFYNPGTEDWQVAGADIRLVDVWEQYNGNPNIIVAIIDEGVDVTHPDLYDNLWINPNEIPGNGIDDDGNGYIDDVHGYNFAANSPHLSPYSHATHVAGIIGAVNNNGKGVCGIAGGNGTPNSGVKIMCCQMLDGFRDPKGATAIKYAADNGAIICQNSWGYDNNSSLDPVDKEAIDYFIKYAGCDNDGNQLPDSPMKGGIVLFATNNNNSSNPKNATPADYEKVIGVAAIGADYKKGSYSNYGDYIDICAPGGENKKLNPNNVVPDKEIYSTFSYGAYSYLYGASMACPHVSGVAALVIEKYGVGKKGFTAEQLKEILLSTAYDVDSYNPNYIGQLGNGCVNAKAALQAELPNIETNSKNFLLKSNPVTNGILLFRVNYELGGNATVTIYNNLGNKVFRKSITAKQYMTTSLDISKLAGGYYTMEYECNGKNIKERFIKY</sequence>
<keyword evidence="2 5" id="KW-0645">Protease</keyword>
<keyword evidence="4 5" id="KW-0720">Serine protease</keyword>
<dbReference type="Pfam" id="PF00082">
    <property type="entry name" value="Peptidase_S8"/>
    <property type="match status" value="1"/>
</dbReference>
<keyword evidence="10" id="KW-1185">Reference proteome</keyword>
<proteinExistence type="inferred from homology"/>
<dbReference type="PROSITE" id="PS51892">
    <property type="entry name" value="SUBTILASE"/>
    <property type="match status" value="1"/>
</dbReference>
<keyword evidence="6" id="KW-0732">Signal</keyword>
<evidence type="ECO:0000256" key="5">
    <source>
        <dbReference type="PROSITE-ProRule" id="PRU01240"/>
    </source>
</evidence>
<dbReference type="STRING" id="871325.SAMN05444349_104130"/>
<dbReference type="Proteomes" id="UP000184436">
    <property type="component" value="Unassembled WGS sequence"/>
</dbReference>
<evidence type="ECO:0000256" key="1">
    <source>
        <dbReference type="ARBA" id="ARBA00011073"/>
    </source>
</evidence>